<name>A0ACB7P415_9PEZI</name>
<dbReference type="EMBL" id="JAGIZQ010000005">
    <property type="protein sequence ID" value="KAH6628647.1"/>
    <property type="molecule type" value="Genomic_DNA"/>
</dbReference>
<protein>
    <submittedName>
        <fullName evidence="1">Uncharacterized protein</fullName>
    </submittedName>
</protein>
<proteinExistence type="predicted"/>
<keyword evidence="2" id="KW-1185">Reference proteome</keyword>
<dbReference type="Proteomes" id="UP000724584">
    <property type="component" value="Unassembled WGS sequence"/>
</dbReference>
<evidence type="ECO:0000313" key="2">
    <source>
        <dbReference type="Proteomes" id="UP000724584"/>
    </source>
</evidence>
<accession>A0ACB7P415</accession>
<organism evidence="1 2">
    <name type="scientific">Chaetomium tenue</name>
    <dbReference type="NCBI Taxonomy" id="1854479"/>
    <lineage>
        <taxon>Eukaryota</taxon>
        <taxon>Fungi</taxon>
        <taxon>Dikarya</taxon>
        <taxon>Ascomycota</taxon>
        <taxon>Pezizomycotina</taxon>
        <taxon>Sordariomycetes</taxon>
        <taxon>Sordariomycetidae</taxon>
        <taxon>Sordariales</taxon>
        <taxon>Chaetomiaceae</taxon>
        <taxon>Chaetomium</taxon>
    </lineage>
</organism>
<reference evidence="1 2" key="1">
    <citation type="journal article" date="2021" name="Nat. Commun.">
        <title>Genetic determinants of endophytism in the Arabidopsis root mycobiome.</title>
        <authorList>
            <person name="Mesny F."/>
            <person name="Miyauchi S."/>
            <person name="Thiergart T."/>
            <person name="Pickel B."/>
            <person name="Atanasova L."/>
            <person name="Karlsson M."/>
            <person name="Huettel B."/>
            <person name="Barry K.W."/>
            <person name="Haridas S."/>
            <person name="Chen C."/>
            <person name="Bauer D."/>
            <person name="Andreopoulos W."/>
            <person name="Pangilinan J."/>
            <person name="LaButti K."/>
            <person name="Riley R."/>
            <person name="Lipzen A."/>
            <person name="Clum A."/>
            <person name="Drula E."/>
            <person name="Henrissat B."/>
            <person name="Kohler A."/>
            <person name="Grigoriev I.V."/>
            <person name="Martin F.M."/>
            <person name="Hacquard S."/>
        </authorList>
    </citation>
    <scope>NUCLEOTIDE SEQUENCE [LARGE SCALE GENOMIC DNA]</scope>
    <source>
        <strain evidence="1 2">MPI-SDFR-AT-0079</strain>
    </source>
</reference>
<comment type="caution">
    <text evidence="1">The sequence shown here is derived from an EMBL/GenBank/DDBJ whole genome shotgun (WGS) entry which is preliminary data.</text>
</comment>
<evidence type="ECO:0000313" key="1">
    <source>
        <dbReference type="EMBL" id="KAH6628647.1"/>
    </source>
</evidence>
<gene>
    <name evidence="1" type="ORF">F5144DRAFT_622494</name>
</gene>
<sequence length="537" mass="59054">MYPASLLSDLATGLSTGIGANKPPTYTTVGSVYNPKGTTPLQPPTRRPRTRRYPQPVRSPSGGTFMNFPDELLSALPIEDQAPPSPPSTASILRQYSPLQQNYDRASTPVAERENTALTEFDMSMPSVRSGNLPSPTDFESNDSVAAEDTLTSRITVKGLTNLASYPNPMQKAAQNTLARARAANVGPNRPGTPSSLPSTTPDMFKDRFFNTYNTRPAIGPPQPLKAGPPGQRAFKPTTLDAASRSLRTEDQVPPTLYQPRSPIGFQYNHEANILAAFDDDDGTNSSTRGSQSPFDENYQGYVSRNSSEIAGFGAIPALGPFDTSTEALDGARRKVYDTLPPERIKQYFPSGFPSSYDGRHRPVGDDWATKYPVPEDRFMQESFSERMAKINRNFYAGTEGLVKNLEQIVRDHNYRCLENKVGVIGEERERLRGSHIERLGADGKVQPPILSVDEVDKMDEADAAKPLVNMALATLLSYKEKSESGVSGLNGWPSSFTKADDSLVDATDEGNTSFFSKPKDDYFKRRKIPKKVRRGY</sequence>